<proteinExistence type="predicted"/>
<feature type="non-terminal residue" evidence="3">
    <location>
        <position position="159"/>
    </location>
</feature>
<dbReference type="SUPFAM" id="SSF53720">
    <property type="entry name" value="ALDH-like"/>
    <property type="match status" value="1"/>
</dbReference>
<dbReference type="AlphaFoldDB" id="A0A851UR20"/>
<dbReference type="GO" id="GO:0005737">
    <property type="term" value="C:cytoplasm"/>
    <property type="evidence" value="ECO:0007669"/>
    <property type="project" value="TreeGrafter"/>
</dbReference>
<dbReference type="Proteomes" id="UP000623542">
    <property type="component" value="Unassembled WGS sequence"/>
</dbReference>
<name>A0A851UR20_9PASS</name>
<keyword evidence="4" id="KW-1185">Reference proteome</keyword>
<dbReference type="PANTHER" id="PTHR43353:SF5">
    <property type="entry name" value="SUCCINATE-SEMIALDEHYDE DEHYDROGENASE, MITOCHONDRIAL"/>
    <property type="match status" value="1"/>
</dbReference>
<dbReference type="InterPro" id="IPR015590">
    <property type="entry name" value="Aldehyde_DH_dom"/>
</dbReference>
<dbReference type="GO" id="GO:0004777">
    <property type="term" value="F:succinate-semialdehyde dehydrogenase (NAD+) activity"/>
    <property type="evidence" value="ECO:0007669"/>
    <property type="project" value="TreeGrafter"/>
</dbReference>
<evidence type="ECO:0000313" key="3">
    <source>
        <dbReference type="EMBL" id="NXD32247.1"/>
    </source>
</evidence>
<feature type="non-terminal residue" evidence="3">
    <location>
        <position position="1"/>
    </location>
</feature>
<dbReference type="GO" id="GO:0009450">
    <property type="term" value="P:gamma-aminobutyric acid catabolic process"/>
    <property type="evidence" value="ECO:0007669"/>
    <property type="project" value="TreeGrafter"/>
</dbReference>
<gene>
    <name evidence="3" type="primary">Aldh5a1_1</name>
    <name evidence="3" type="ORF">ELAFOR_R15520</name>
</gene>
<accession>A0A851UR20</accession>
<dbReference type="OrthoDB" id="310895at2759"/>
<dbReference type="InterPro" id="IPR016162">
    <property type="entry name" value="Ald_DH_N"/>
</dbReference>
<dbReference type="Gene3D" id="3.40.605.10">
    <property type="entry name" value="Aldehyde Dehydrogenase, Chain A, domain 1"/>
    <property type="match status" value="1"/>
</dbReference>
<reference evidence="3" key="1">
    <citation type="submission" date="2019-09" db="EMBL/GenBank/DDBJ databases">
        <title>Bird 10,000 Genomes (B10K) Project - Family phase.</title>
        <authorList>
            <person name="Zhang G."/>
        </authorList>
    </citation>
    <scope>NUCLEOTIDE SEQUENCE</scope>
    <source>
        <strain evidence="3">B10K-IZCAS-20218</strain>
        <tissue evidence="3">Blood</tissue>
    </source>
</reference>
<dbReference type="EMBL" id="WBNG01004224">
    <property type="protein sequence ID" value="NXD32247.1"/>
    <property type="molecule type" value="Genomic_DNA"/>
</dbReference>
<dbReference type="FunFam" id="3.40.605.10:FF:000063">
    <property type="entry name" value="Succinate-semialdehyde dehydrogenase, mitochondrial"/>
    <property type="match status" value="1"/>
</dbReference>
<dbReference type="InterPro" id="IPR016161">
    <property type="entry name" value="Ald_DH/histidinol_DH"/>
</dbReference>
<protein>
    <submittedName>
        <fullName evidence="3">SSDH protein</fullName>
    </submittedName>
</protein>
<comment type="caution">
    <text evidence="3">The sequence shown here is derived from an EMBL/GenBank/DDBJ whole genome shotgun (WGS) entry which is preliminary data.</text>
</comment>
<evidence type="ECO:0000256" key="1">
    <source>
        <dbReference type="ARBA" id="ARBA00023002"/>
    </source>
</evidence>
<sequence>MTEHAEELARLITLENGKPLADARGEQTYSASFIEWFAAEAMRAYGDHIPATIDGVRNVTIKQPIGVVGIITPWNFPSAMITRKVAAALAAGCTCVIKAPSETPFSALALAKLAEEAGVPKGVINVITTGSSSTVGKILATHPIIKKISFTGSTGVGKV</sequence>
<feature type="domain" description="Aldehyde dehydrogenase" evidence="2">
    <location>
        <begin position="1"/>
        <end position="158"/>
    </location>
</feature>
<dbReference type="Pfam" id="PF00171">
    <property type="entry name" value="Aldedh"/>
    <property type="match status" value="1"/>
</dbReference>
<evidence type="ECO:0000259" key="2">
    <source>
        <dbReference type="Pfam" id="PF00171"/>
    </source>
</evidence>
<evidence type="ECO:0000313" key="4">
    <source>
        <dbReference type="Proteomes" id="UP000623542"/>
    </source>
</evidence>
<keyword evidence="1" id="KW-0560">Oxidoreductase</keyword>
<dbReference type="PANTHER" id="PTHR43353">
    <property type="entry name" value="SUCCINATE-SEMIALDEHYDE DEHYDROGENASE, MITOCHONDRIAL"/>
    <property type="match status" value="1"/>
</dbReference>
<organism evidence="3 4">
    <name type="scientific">Elachura formosa</name>
    <name type="common">spotted wren-babbler</name>
    <dbReference type="NCBI Taxonomy" id="1463973"/>
    <lineage>
        <taxon>Eukaryota</taxon>
        <taxon>Metazoa</taxon>
        <taxon>Chordata</taxon>
        <taxon>Craniata</taxon>
        <taxon>Vertebrata</taxon>
        <taxon>Euteleostomi</taxon>
        <taxon>Archelosauria</taxon>
        <taxon>Archosauria</taxon>
        <taxon>Dinosauria</taxon>
        <taxon>Saurischia</taxon>
        <taxon>Theropoda</taxon>
        <taxon>Coelurosauria</taxon>
        <taxon>Aves</taxon>
        <taxon>Neognathae</taxon>
        <taxon>Neoaves</taxon>
        <taxon>Telluraves</taxon>
        <taxon>Australaves</taxon>
        <taxon>Passeriformes</taxon>
        <taxon>Elachuridae</taxon>
        <taxon>Elachura</taxon>
    </lineage>
</organism>
<dbReference type="InterPro" id="IPR050740">
    <property type="entry name" value="Aldehyde_DH_Superfamily"/>
</dbReference>